<name>A0ACB9DGX5_ARCLA</name>
<comment type="caution">
    <text evidence="1">The sequence shown here is derived from an EMBL/GenBank/DDBJ whole genome shotgun (WGS) entry which is preliminary data.</text>
</comment>
<sequence>MIENRRAVKPKLKIFTFAELQIATRNFPSDTMVAESSFGPVFKGWLDAKTYASSNSGGGIVVAVKQSDPYRIKGLKKWQANVKLLGKFNHPNIVKLLGYCWEDTTFLLVYEYMEKGNLENHLFRNEGSGPSADIVLGYDFELENLGPANGHVLPVDNTFYYAAPKYIANGVSLGSMYLL</sequence>
<dbReference type="EMBL" id="CM042049">
    <property type="protein sequence ID" value="KAI3745675.1"/>
    <property type="molecule type" value="Genomic_DNA"/>
</dbReference>
<keyword evidence="2" id="KW-1185">Reference proteome</keyword>
<evidence type="ECO:0000313" key="1">
    <source>
        <dbReference type="EMBL" id="KAI3745675.1"/>
    </source>
</evidence>
<accession>A0ACB9DGX5</accession>
<gene>
    <name evidence="1" type="ORF">L6452_08079</name>
</gene>
<protein>
    <submittedName>
        <fullName evidence="1">Uncharacterized protein</fullName>
    </submittedName>
</protein>
<organism evidence="1 2">
    <name type="scientific">Arctium lappa</name>
    <name type="common">Greater burdock</name>
    <name type="synonym">Lappa major</name>
    <dbReference type="NCBI Taxonomy" id="4217"/>
    <lineage>
        <taxon>Eukaryota</taxon>
        <taxon>Viridiplantae</taxon>
        <taxon>Streptophyta</taxon>
        <taxon>Embryophyta</taxon>
        <taxon>Tracheophyta</taxon>
        <taxon>Spermatophyta</taxon>
        <taxon>Magnoliopsida</taxon>
        <taxon>eudicotyledons</taxon>
        <taxon>Gunneridae</taxon>
        <taxon>Pentapetalae</taxon>
        <taxon>asterids</taxon>
        <taxon>campanulids</taxon>
        <taxon>Asterales</taxon>
        <taxon>Asteraceae</taxon>
        <taxon>Carduoideae</taxon>
        <taxon>Cardueae</taxon>
        <taxon>Arctiinae</taxon>
        <taxon>Arctium</taxon>
    </lineage>
</organism>
<evidence type="ECO:0000313" key="2">
    <source>
        <dbReference type="Proteomes" id="UP001055879"/>
    </source>
</evidence>
<reference evidence="1 2" key="2">
    <citation type="journal article" date="2022" name="Mol. Ecol. Resour.">
        <title>The genomes of chicory, endive, great burdock and yacon provide insights into Asteraceae paleo-polyploidization history and plant inulin production.</title>
        <authorList>
            <person name="Fan W."/>
            <person name="Wang S."/>
            <person name="Wang H."/>
            <person name="Wang A."/>
            <person name="Jiang F."/>
            <person name="Liu H."/>
            <person name="Zhao H."/>
            <person name="Xu D."/>
            <person name="Zhang Y."/>
        </authorList>
    </citation>
    <scope>NUCLEOTIDE SEQUENCE [LARGE SCALE GENOMIC DNA]</scope>
    <source>
        <strain evidence="2">cv. Niubang</strain>
    </source>
</reference>
<proteinExistence type="predicted"/>
<dbReference type="Proteomes" id="UP001055879">
    <property type="component" value="Linkage Group LG03"/>
</dbReference>
<reference evidence="2" key="1">
    <citation type="journal article" date="2022" name="Mol. Ecol. Resour.">
        <title>The genomes of chicory, endive, great burdock and yacon provide insights into Asteraceae palaeo-polyploidization history and plant inulin production.</title>
        <authorList>
            <person name="Fan W."/>
            <person name="Wang S."/>
            <person name="Wang H."/>
            <person name="Wang A."/>
            <person name="Jiang F."/>
            <person name="Liu H."/>
            <person name="Zhao H."/>
            <person name="Xu D."/>
            <person name="Zhang Y."/>
        </authorList>
    </citation>
    <scope>NUCLEOTIDE SEQUENCE [LARGE SCALE GENOMIC DNA]</scope>
    <source>
        <strain evidence="2">cv. Niubang</strain>
    </source>
</reference>